<reference evidence="2" key="1">
    <citation type="submission" date="2020-03" db="EMBL/GenBank/DDBJ databases">
        <title>The deep terrestrial virosphere.</title>
        <authorList>
            <person name="Holmfeldt K."/>
            <person name="Nilsson E."/>
            <person name="Simone D."/>
            <person name="Lopez-Fernandez M."/>
            <person name="Wu X."/>
            <person name="de Brujin I."/>
            <person name="Lundin D."/>
            <person name="Andersson A."/>
            <person name="Bertilsson S."/>
            <person name="Dopson M."/>
        </authorList>
    </citation>
    <scope>NUCLEOTIDE SEQUENCE</scope>
    <source>
        <strain evidence="2">TM448A00720</strain>
        <strain evidence="3">TM448B00242</strain>
    </source>
</reference>
<evidence type="ECO:0000313" key="3">
    <source>
        <dbReference type="EMBL" id="QJH94567.1"/>
    </source>
</evidence>
<gene>
    <name evidence="2" type="ORF">TM448A00720_0028</name>
    <name evidence="3" type="ORF">TM448B00242_0041</name>
</gene>
<dbReference type="EMBL" id="MT144602">
    <property type="protein sequence ID" value="QJH94567.1"/>
    <property type="molecule type" value="Genomic_DNA"/>
</dbReference>
<accession>A0A6H1ZJQ7</accession>
<keyword evidence="1" id="KW-0175">Coiled coil</keyword>
<dbReference type="EMBL" id="MT144053">
    <property type="protein sequence ID" value="QJA47699.1"/>
    <property type="molecule type" value="Genomic_DNA"/>
</dbReference>
<feature type="coiled-coil region" evidence="1">
    <location>
        <begin position="2"/>
        <end position="29"/>
    </location>
</feature>
<evidence type="ECO:0000313" key="2">
    <source>
        <dbReference type="EMBL" id="QJA47699.1"/>
    </source>
</evidence>
<dbReference type="AlphaFoldDB" id="A0A6H1ZJQ7"/>
<evidence type="ECO:0000256" key="1">
    <source>
        <dbReference type="SAM" id="Coils"/>
    </source>
</evidence>
<sequence length="102" mass="11965">MKKQEELNNKEFQDDMTELKELLEQEGIEHTFGRHEGADPQVKTLIGYYPTGEWHIRVGSISIIRGMASFGYYELMDIKDSDPERFETAQEVLKEIKNRTKK</sequence>
<organism evidence="2">
    <name type="scientific">viral metagenome</name>
    <dbReference type="NCBI Taxonomy" id="1070528"/>
    <lineage>
        <taxon>unclassified sequences</taxon>
        <taxon>metagenomes</taxon>
        <taxon>organismal metagenomes</taxon>
    </lineage>
</organism>
<name>A0A6H1ZJQ7_9ZZZZ</name>
<protein>
    <submittedName>
        <fullName evidence="2">Uncharacterized protein</fullName>
    </submittedName>
</protein>
<proteinExistence type="predicted"/>